<dbReference type="EMBL" id="SSTE01019309">
    <property type="protein sequence ID" value="KAA0036677.1"/>
    <property type="molecule type" value="Genomic_DNA"/>
</dbReference>
<name>A0A5D3BXT4_CUCMM</name>
<keyword evidence="1" id="KW-0472">Membrane</keyword>
<sequence length="226" mass="25330">MDMNKGKEEVNQSSFYPILRMKDRMAKGGLVSVLALNWSFARGSLFGSRSSLTVFGERLVCLVLALTQLGMDLPLLVTFLLLKFLSFGSLLSKLSLSHNSNFSLTFLALLSFSPLSYGLFEKVDDFLRTFSVLSLSRLNIDSITSFFLRSRGLLREARCLRKETLFLGQYLFTGSETSVWLEVVEVKGDDVGCLVKNSTTLVGTMYTLHVVEIHIDLPTLTEKDKE</sequence>
<accession>A0A5D3BXT4</accession>
<evidence type="ECO:0000313" key="2">
    <source>
        <dbReference type="EMBL" id="KAA0036677.1"/>
    </source>
</evidence>
<comment type="caution">
    <text evidence="3">The sequence shown here is derived from an EMBL/GenBank/DDBJ whole genome shotgun (WGS) entry which is preliminary data.</text>
</comment>
<evidence type="ECO:0000313" key="3">
    <source>
        <dbReference type="EMBL" id="TYK03652.1"/>
    </source>
</evidence>
<feature type="transmembrane region" description="Helical" evidence="1">
    <location>
        <begin position="102"/>
        <end position="120"/>
    </location>
</feature>
<dbReference type="Proteomes" id="UP000321947">
    <property type="component" value="Unassembled WGS sequence"/>
</dbReference>
<keyword evidence="1" id="KW-1133">Transmembrane helix</keyword>
<protein>
    <submittedName>
        <fullName evidence="3">Pyruvate kinase 2, cytosolic-like</fullName>
    </submittedName>
</protein>
<reference evidence="4 5" key="1">
    <citation type="submission" date="2019-08" db="EMBL/GenBank/DDBJ databases">
        <title>Draft genome sequences of two oriental melons (Cucumis melo L. var makuwa).</title>
        <authorList>
            <person name="Kwon S.-Y."/>
        </authorList>
    </citation>
    <scope>NUCLEOTIDE SEQUENCE [LARGE SCALE GENOMIC DNA]</scope>
    <source>
        <strain evidence="5">cv. Chang Bougi</strain>
        <strain evidence="4">cv. SW 3</strain>
        <tissue evidence="3">Leaf</tissue>
    </source>
</reference>
<keyword evidence="3" id="KW-0670">Pyruvate</keyword>
<evidence type="ECO:0000313" key="5">
    <source>
        <dbReference type="Proteomes" id="UP000321947"/>
    </source>
</evidence>
<organism evidence="3 5">
    <name type="scientific">Cucumis melo var. makuwa</name>
    <name type="common">Oriental melon</name>
    <dbReference type="NCBI Taxonomy" id="1194695"/>
    <lineage>
        <taxon>Eukaryota</taxon>
        <taxon>Viridiplantae</taxon>
        <taxon>Streptophyta</taxon>
        <taxon>Embryophyta</taxon>
        <taxon>Tracheophyta</taxon>
        <taxon>Spermatophyta</taxon>
        <taxon>Magnoliopsida</taxon>
        <taxon>eudicotyledons</taxon>
        <taxon>Gunneridae</taxon>
        <taxon>Pentapetalae</taxon>
        <taxon>rosids</taxon>
        <taxon>fabids</taxon>
        <taxon>Cucurbitales</taxon>
        <taxon>Cucurbitaceae</taxon>
        <taxon>Benincaseae</taxon>
        <taxon>Cucumis</taxon>
    </lineage>
</organism>
<keyword evidence="3" id="KW-0418">Kinase</keyword>
<gene>
    <name evidence="3" type="ORF">E5676_scaffold863G00040</name>
    <name evidence="2" type="ORF">E6C27_scaffold510G00200</name>
</gene>
<dbReference type="OrthoDB" id="108365at2759"/>
<keyword evidence="1" id="KW-0812">Transmembrane</keyword>
<proteinExistence type="predicted"/>
<feature type="transmembrane region" description="Helical" evidence="1">
    <location>
        <begin position="59"/>
        <end position="82"/>
    </location>
</feature>
<evidence type="ECO:0000313" key="4">
    <source>
        <dbReference type="Proteomes" id="UP000321393"/>
    </source>
</evidence>
<evidence type="ECO:0000256" key="1">
    <source>
        <dbReference type="SAM" id="Phobius"/>
    </source>
</evidence>
<dbReference type="GO" id="GO:0016301">
    <property type="term" value="F:kinase activity"/>
    <property type="evidence" value="ECO:0007669"/>
    <property type="project" value="UniProtKB-KW"/>
</dbReference>
<dbReference type="EMBL" id="SSTD01014872">
    <property type="protein sequence ID" value="TYK03652.1"/>
    <property type="molecule type" value="Genomic_DNA"/>
</dbReference>
<dbReference type="Proteomes" id="UP000321393">
    <property type="component" value="Unassembled WGS sequence"/>
</dbReference>
<dbReference type="STRING" id="1194695.A0A5D3BXT4"/>
<dbReference type="AlphaFoldDB" id="A0A5D3BXT4"/>
<keyword evidence="3" id="KW-0808">Transferase</keyword>